<dbReference type="InParanoid" id="A0A061GYS7"/>
<feature type="compositionally biased region" description="Polar residues" evidence="1">
    <location>
        <begin position="37"/>
        <end position="47"/>
    </location>
</feature>
<proteinExistence type="predicted"/>
<evidence type="ECO:0000313" key="2">
    <source>
        <dbReference type="EMBL" id="EOY32329.1"/>
    </source>
</evidence>
<dbReference type="HOGENOM" id="CLU_1417446_0_0_1"/>
<evidence type="ECO:0000313" key="3">
    <source>
        <dbReference type="Proteomes" id="UP000026915"/>
    </source>
</evidence>
<dbReference type="Proteomes" id="UP000026915">
    <property type="component" value="Chromosome 9"/>
</dbReference>
<dbReference type="EMBL" id="CM001887">
    <property type="protein sequence ID" value="EOY32329.1"/>
    <property type="molecule type" value="Genomic_DNA"/>
</dbReference>
<name>A0A061GYS7_THECC</name>
<evidence type="ECO:0008006" key="4">
    <source>
        <dbReference type="Google" id="ProtNLM"/>
    </source>
</evidence>
<feature type="compositionally biased region" description="Basic and acidic residues" evidence="1">
    <location>
        <begin position="66"/>
        <end position="80"/>
    </location>
</feature>
<evidence type="ECO:0000256" key="1">
    <source>
        <dbReference type="SAM" id="MobiDB-lite"/>
    </source>
</evidence>
<accession>A0A061GYS7</accession>
<dbReference type="AlphaFoldDB" id="A0A061GYS7"/>
<gene>
    <name evidence="2" type="ORF">TCM_040133</name>
</gene>
<organism evidence="2 3">
    <name type="scientific">Theobroma cacao</name>
    <name type="common">Cacao</name>
    <name type="synonym">Cocoa</name>
    <dbReference type="NCBI Taxonomy" id="3641"/>
    <lineage>
        <taxon>Eukaryota</taxon>
        <taxon>Viridiplantae</taxon>
        <taxon>Streptophyta</taxon>
        <taxon>Embryophyta</taxon>
        <taxon>Tracheophyta</taxon>
        <taxon>Spermatophyta</taxon>
        <taxon>Magnoliopsida</taxon>
        <taxon>eudicotyledons</taxon>
        <taxon>Gunneridae</taxon>
        <taxon>Pentapetalae</taxon>
        <taxon>rosids</taxon>
        <taxon>malvids</taxon>
        <taxon>Malvales</taxon>
        <taxon>Malvaceae</taxon>
        <taxon>Byttnerioideae</taxon>
        <taxon>Theobroma</taxon>
    </lineage>
</organism>
<feature type="region of interest" description="Disordered" evidence="1">
    <location>
        <begin position="26"/>
        <end position="93"/>
    </location>
</feature>
<reference evidence="2 3" key="1">
    <citation type="journal article" date="2013" name="Genome Biol.">
        <title>The genome sequence of the most widely cultivated cacao type and its use to identify candidate genes regulating pod color.</title>
        <authorList>
            <person name="Motamayor J.C."/>
            <person name="Mockaitis K."/>
            <person name="Schmutz J."/>
            <person name="Haiminen N."/>
            <person name="Iii D.L."/>
            <person name="Cornejo O."/>
            <person name="Findley S.D."/>
            <person name="Zheng P."/>
            <person name="Utro F."/>
            <person name="Royaert S."/>
            <person name="Saski C."/>
            <person name="Jenkins J."/>
            <person name="Podicheti R."/>
            <person name="Zhao M."/>
            <person name="Scheffler B.E."/>
            <person name="Stack J.C."/>
            <person name="Feltus F.A."/>
            <person name="Mustiga G.M."/>
            <person name="Amores F."/>
            <person name="Phillips W."/>
            <person name="Marelli J.P."/>
            <person name="May G.D."/>
            <person name="Shapiro H."/>
            <person name="Ma J."/>
            <person name="Bustamante C.D."/>
            <person name="Schnell R.J."/>
            <person name="Main D."/>
            <person name="Gilbert D."/>
            <person name="Parida L."/>
            <person name="Kuhn D.N."/>
        </authorList>
    </citation>
    <scope>NUCLEOTIDE SEQUENCE [LARGE SCALE GENOMIC DNA]</scope>
    <source>
        <strain evidence="3">cv. Matina 1-6</strain>
    </source>
</reference>
<keyword evidence="3" id="KW-1185">Reference proteome</keyword>
<sequence>MDRMEKAQEEMREQLAKIMELVASLSKGKRVVEESTPLENPPTQDTGNPRDDPPYPPRINPAKPIHVPDLDGPKEQEKLKKSSSQTGENDKDQKKYDMLEECLRAIEGVDRFGTMDAAELCLVSDVLIPAKFKIISNPSANNYDPNAKCDYHMGAIGHSIEKCRQFEEKIENLIKDGTLTFKLMESWKLTLS</sequence>
<dbReference type="Gramene" id="EOY32329">
    <property type="protein sequence ID" value="EOY32329"/>
    <property type="gene ID" value="TCM_040133"/>
</dbReference>
<protein>
    <recommendedName>
        <fullName evidence="4">Gag-pro-like protein</fullName>
    </recommendedName>
</protein>